<sequence length="310" mass="32053">MQQAIRQTLSLLLKSWREQFNTRPGISIFILSAISLIVGLLLVSLLNIHSNIDPQFLKWALIGGGVGALSTALGAAPGLFVKKLPTITEDTMLGMAAGMMLGASFFSLILPGIEVATDLTGHAVSGVAIIIFGMIGGVLLMLGLDYYLPHEHQHSGPCGAGHQQVGRVSLFVLAIALHNFPEGMAIGVSYTDGNLSVGIPLTAAIALQNIPEGLAVVLALRRINISAGKAVAIAAATGLVEPIGALVGIILSSGLPVSYPLGLGIAAGAMIFVVSHEVIPETHRNGHQTRATVGLMGGLFAIMLIDTLLG</sequence>
<keyword evidence="10" id="KW-1185">Reference proteome</keyword>
<evidence type="ECO:0000256" key="4">
    <source>
        <dbReference type="ARBA" id="ARBA00022692"/>
    </source>
</evidence>
<dbReference type="GO" id="GO:0005886">
    <property type="term" value="C:plasma membrane"/>
    <property type="evidence" value="ECO:0007669"/>
    <property type="project" value="UniProtKB-SubCell"/>
</dbReference>
<evidence type="ECO:0000256" key="7">
    <source>
        <dbReference type="ARBA" id="ARBA00023136"/>
    </source>
</evidence>
<keyword evidence="3" id="KW-1003">Cell membrane</keyword>
<keyword evidence="5" id="KW-0862">Zinc</keyword>
<comment type="caution">
    <text evidence="9">The sequence shown here is derived from an EMBL/GenBank/DDBJ whole genome shotgun (WGS) entry which is preliminary data.</text>
</comment>
<dbReference type="Proteomes" id="UP000094379">
    <property type="component" value="Unassembled WGS sequence"/>
</dbReference>
<dbReference type="EMBL" id="MCRI01000004">
    <property type="protein sequence ID" value="ODN67590.1"/>
    <property type="molecule type" value="Genomic_DNA"/>
</dbReference>
<dbReference type="PANTHER" id="PTHR11040:SF211">
    <property type="entry name" value="ZINC TRANSPORTER ZIP11"/>
    <property type="match status" value="1"/>
</dbReference>
<dbReference type="AlphaFoldDB" id="A0A1E3GU74"/>
<dbReference type="Pfam" id="PF02535">
    <property type="entry name" value="Zip"/>
    <property type="match status" value="1"/>
</dbReference>
<keyword evidence="4 8" id="KW-0812">Transmembrane</keyword>
<feature type="transmembrane region" description="Helical" evidence="8">
    <location>
        <begin position="291"/>
        <end position="309"/>
    </location>
</feature>
<proteinExistence type="inferred from homology"/>
<organism evidence="9 10">
    <name type="scientific">Methylophaga muralis</name>
    <dbReference type="NCBI Taxonomy" id="291169"/>
    <lineage>
        <taxon>Bacteria</taxon>
        <taxon>Pseudomonadati</taxon>
        <taxon>Pseudomonadota</taxon>
        <taxon>Gammaproteobacteria</taxon>
        <taxon>Thiotrichales</taxon>
        <taxon>Piscirickettsiaceae</taxon>
        <taxon>Methylophaga</taxon>
    </lineage>
</organism>
<feature type="transmembrane region" description="Helical" evidence="8">
    <location>
        <begin position="168"/>
        <end position="191"/>
    </location>
</feature>
<feature type="transmembrane region" description="Helical" evidence="8">
    <location>
        <begin position="93"/>
        <end position="113"/>
    </location>
</feature>
<dbReference type="InterPro" id="IPR003689">
    <property type="entry name" value="ZIP"/>
</dbReference>
<evidence type="ECO:0000256" key="8">
    <source>
        <dbReference type="SAM" id="Phobius"/>
    </source>
</evidence>
<feature type="transmembrane region" description="Helical" evidence="8">
    <location>
        <begin position="125"/>
        <end position="148"/>
    </location>
</feature>
<gene>
    <name evidence="9" type="primary">zupT_1</name>
    <name evidence="9" type="ORF">A9E74_00698</name>
</gene>
<comment type="subcellular location">
    <subcellularLocation>
        <location evidence="1">Cell membrane</location>
        <topology evidence="1">Multi-pass membrane protein</topology>
    </subcellularLocation>
</comment>
<feature type="transmembrane region" description="Helical" evidence="8">
    <location>
        <begin position="26"/>
        <end position="48"/>
    </location>
</feature>
<reference evidence="9 10" key="1">
    <citation type="submission" date="2016-07" db="EMBL/GenBank/DDBJ databases">
        <title>Draft Genome Sequence of Methylophaga muralis Bur 1.</title>
        <authorList>
            <person name="Vasilenko O.V."/>
            <person name="Doronina N.V."/>
            <person name="Shmareva M.N."/>
            <person name="Tarlachkov S.V."/>
            <person name="Mustakhimov I."/>
            <person name="Trotsenko Y.A."/>
        </authorList>
    </citation>
    <scope>NUCLEOTIDE SEQUENCE [LARGE SCALE GENOMIC DNA]</scope>
    <source>
        <strain evidence="9 10">Bur 1</strain>
    </source>
</reference>
<keyword evidence="6 8" id="KW-1133">Transmembrane helix</keyword>
<feature type="transmembrane region" description="Helical" evidence="8">
    <location>
        <begin position="230"/>
        <end position="251"/>
    </location>
</feature>
<name>A0A1E3GU74_9GAMM</name>
<evidence type="ECO:0000256" key="2">
    <source>
        <dbReference type="ARBA" id="ARBA00006939"/>
    </source>
</evidence>
<protein>
    <submittedName>
        <fullName evidence="9">Zinc transporter ZupT</fullName>
    </submittedName>
</protein>
<dbReference type="RefSeq" id="WP_069295323.1">
    <property type="nucleotide sequence ID" value="NZ_MCRI01000004.1"/>
</dbReference>
<comment type="similarity">
    <text evidence="2">Belongs to the ZIP transporter (TC 2.A.5) family.</text>
</comment>
<dbReference type="STRING" id="291169.A9E74_00698"/>
<evidence type="ECO:0000256" key="1">
    <source>
        <dbReference type="ARBA" id="ARBA00004651"/>
    </source>
</evidence>
<feature type="transmembrane region" description="Helical" evidence="8">
    <location>
        <begin position="60"/>
        <end position="81"/>
    </location>
</feature>
<evidence type="ECO:0000256" key="3">
    <source>
        <dbReference type="ARBA" id="ARBA00022475"/>
    </source>
</evidence>
<keyword evidence="7 8" id="KW-0472">Membrane</keyword>
<dbReference type="GO" id="GO:0005385">
    <property type="term" value="F:zinc ion transmembrane transporter activity"/>
    <property type="evidence" value="ECO:0007669"/>
    <property type="project" value="TreeGrafter"/>
</dbReference>
<evidence type="ECO:0000256" key="5">
    <source>
        <dbReference type="ARBA" id="ARBA00022833"/>
    </source>
</evidence>
<dbReference type="PATRIC" id="fig|291169.3.peg.701"/>
<evidence type="ECO:0000313" key="10">
    <source>
        <dbReference type="Proteomes" id="UP000094379"/>
    </source>
</evidence>
<evidence type="ECO:0000256" key="6">
    <source>
        <dbReference type="ARBA" id="ARBA00022989"/>
    </source>
</evidence>
<feature type="transmembrane region" description="Helical" evidence="8">
    <location>
        <begin position="197"/>
        <end position="218"/>
    </location>
</feature>
<feature type="transmembrane region" description="Helical" evidence="8">
    <location>
        <begin position="257"/>
        <end position="279"/>
    </location>
</feature>
<accession>A0A1E3GU74</accession>
<evidence type="ECO:0000313" key="9">
    <source>
        <dbReference type="EMBL" id="ODN67590.1"/>
    </source>
</evidence>
<dbReference type="PANTHER" id="PTHR11040">
    <property type="entry name" value="ZINC/IRON TRANSPORTER"/>
    <property type="match status" value="1"/>
</dbReference>